<name>A0A495XYP5_9MICO</name>
<keyword evidence="2" id="KW-0325">Glycoprotein</keyword>
<gene>
    <name evidence="5" type="ORF">DFJ68_1895</name>
    <name evidence="4" type="ORF">FHW14_000845</name>
</gene>
<organism evidence="5 6">
    <name type="scientific">Terracoccus luteus</name>
    <dbReference type="NCBI Taxonomy" id="53356"/>
    <lineage>
        <taxon>Bacteria</taxon>
        <taxon>Bacillati</taxon>
        <taxon>Actinomycetota</taxon>
        <taxon>Actinomycetes</taxon>
        <taxon>Micrococcales</taxon>
        <taxon>Intrasporangiaceae</taxon>
        <taxon>Terracoccus</taxon>
    </lineage>
</organism>
<dbReference type="EMBL" id="RBXT01000001">
    <property type="protein sequence ID" value="RKT78449.1"/>
    <property type="molecule type" value="Genomic_DNA"/>
</dbReference>
<comment type="caution">
    <text evidence="5">The sequence shown here is derived from an EMBL/GenBank/DDBJ whole genome shotgun (WGS) entry which is preliminary data.</text>
</comment>
<evidence type="ECO:0000256" key="1">
    <source>
        <dbReference type="ARBA" id="ARBA00022679"/>
    </source>
</evidence>
<evidence type="ECO:0000256" key="2">
    <source>
        <dbReference type="ARBA" id="ARBA00023180"/>
    </source>
</evidence>
<evidence type="ECO:0000313" key="7">
    <source>
        <dbReference type="Proteomes" id="UP000590811"/>
    </source>
</evidence>
<accession>A0A495XYP5</accession>
<dbReference type="PANTHER" id="PTHR10605">
    <property type="entry name" value="HEPARAN SULFATE SULFOTRANSFERASE"/>
    <property type="match status" value="1"/>
</dbReference>
<dbReference type="EMBL" id="JACHVT010000002">
    <property type="protein sequence ID" value="MBB2985696.1"/>
    <property type="molecule type" value="Genomic_DNA"/>
</dbReference>
<dbReference type="RefSeq" id="WP_170165731.1">
    <property type="nucleotide sequence ID" value="NZ_JACHVT010000002.1"/>
</dbReference>
<evidence type="ECO:0000313" key="6">
    <source>
        <dbReference type="Proteomes" id="UP000278440"/>
    </source>
</evidence>
<dbReference type="Proteomes" id="UP000278440">
    <property type="component" value="Unassembled WGS sequence"/>
</dbReference>
<protein>
    <submittedName>
        <fullName evidence="5">Sulfotransferase domain-containing protein</fullName>
    </submittedName>
</protein>
<proteinExistence type="predicted"/>
<evidence type="ECO:0000313" key="5">
    <source>
        <dbReference type="EMBL" id="RKT78449.1"/>
    </source>
</evidence>
<dbReference type="PANTHER" id="PTHR10605:SF56">
    <property type="entry name" value="BIFUNCTIONAL HEPARAN SULFATE N-DEACETYLASE_N-SULFOTRANSFERASE"/>
    <property type="match status" value="1"/>
</dbReference>
<keyword evidence="6" id="KW-1185">Reference proteome</keyword>
<reference evidence="5 6" key="1">
    <citation type="submission" date="2018-10" db="EMBL/GenBank/DDBJ databases">
        <title>Sequencing the genomes of 1000 actinobacteria strains.</title>
        <authorList>
            <person name="Klenk H.-P."/>
        </authorList>
    </citation>
    <scope>NUCLEOTIDE SEQUENCE [LARGE SCALE GENOMIC DNA]</scope>
    <source>
        <strain evidence="5 6">DSM 44267</strain>
    </source>
</reference>
<evidence type="ECO:0000259" key="3">
    <source>
        <dbReference type="Pfam" id="PF00685"/>
    </source>
</evidence>
<dbReference type="Proteomes" id="UP000590811">
    <property type="component" value="Unassembled WGS sequence"/>
</dbReference>
<dbReference type="AlphaFoldDB" id="A0A495XYP5"/>
<dbReference type="InterPro" id="IPR027417">
    <property type="entry name" value="P-loop_NTPase"/>
</dbReference>
<dbReference type="Pfam" id="PF00685">
    <property type="entry name" value="Sulfotransfer_1"/>
    <property type="match status" value="1"/>
</dbReference>
<dbReference type="InterPro" id="IPR037359">
    <property type="entry name" value="NST/OST"/>
</dbReference>
<dbReference type="SUPFAM" id="SSF52540">
    <property type="entry name" value="P-loop containing nucleoside triphosphate hydrolases"/>
    <property type="match status" value="1"/>
</dbReference>
<keyword evidence="1 5" id="KW-0808">Transferase</keyword>
<dbReference type="InterPro" id="IPR000863">
    <property type="entry name" value="Sulfotransferase_dom"/>
</dbReference>
<reference evidence="4 7" key="2">
    <citation type="submission" date="2020-08" db="EMBL/GenBank/DDBJ databases">
        <title>Genomic Encyclopedia of Type Strains, Phase IV (KMG-V): Genome sequencing to study the core and pangenomes of soil and plant-associated prokaryotes.</title>
        <authorList>
            <person name="Whitman W."/>
        </authorList>
    </citation>
    <scope>NUCLEOTIDE SEQUENCE [LARGE SCALE GENOMIC DNA]</scope>
    <source>
        <strain evidence="4 7">B3ACCR2</strain>
    </source>
</reference>
<feature type="domain" description="Sulfotransferase" evidence="3">
    <location>
        <begin position="41"/>
        <end position="239"/>
    </location>
</feature>
<dbReference type="GO" id="GO:0008146">
    <property type="term" value="F:sulfotransferase activity"/>
    <property type="evidence" value="ECO:0007669"/>
    <property type="project" value="InterPro"/>
</dbReference>
<sequence>MRVSTAGPIGLPSPLHHASRRLARLALAPVHKVQARDRMTPDYLVVGTKRGGSTALASWMSRHPQVAPCRVGKGTHYFDVNFGRGRDWFRSRFEHPADPWRVTGEASPYYMFHPHAPQRIADELPDVRLVVVLREPAERAWSQYRREVDTGHESLSFAEAVAAEPDRLRGEVEHMLADPAYESYAHRHHTYRARGHYAQQLTRLHDLVGPERVLVVQSEAMFADPARELSRVWGFIGVDDVRLDGLYPAKESTSAEQAPEVMAELRRWFAPLNEQLYALPGVDFRWQTVDA</sequence>
<dbReference type="Gene3D" id="3.40.50.300">
    <property type="entry name" value="P-loop containing nucleotide triphosphate hydrolases"/>
    <property type="match status" value="1"/>
</dbReference>
<evidence type="ECO:0000313" key="4">
    <source>
        <dbReference type="EMBL" id="MBB2985696.1"/>
    </source>
</evidence>